<proteinExistence type="predicted"/>
<name>A0A7S4UY58_9DINO</name>
<evidence type="ECO:0000256" key="1">
    <source>
        <dbReference type="SAM" id="MobiDB-lite"/>
    </source>
</evidence>
<gene>
    <name evidence="2" type="ORF">AMON00008_LOCUS34661</name>
</gene>
<evidence type="ECO:0000313" key="2">
    <source>
        <dbReference type="EMBL" id="CAE4612756.1"/>
    </source>
</evidence>
<accession>A0A7S4UY58</accession>
<sequence length="166" mass="19332">MRPTSMPWRLPVLPRHQPPAPSWRRRPSLPQPQTFLPRRGMVLTWQPAGTTQPLLPQAWPPWCCCHGRRQRHHRPRWQLSLPRHQLFLPRRRTSPGLHPPAAAAAGPAPQLLLPPALPHAAAPQAVGGHQPQRWRLLPQRRSALSRRRRRGRGQLQPRRKIWQYSY</sequence>
<feature type="region of interest" description="Disordered" evidence="1">
    <location>
        <begin position="121"/>
        <end position="156"/>
    </location>
</feature>
<feature type="region of interest" description="Disordered" evidence="1">
    <location>
        <begin position="1"/>
        <end position="33"/>
    </location>
</feature>
<dbReference type="EMBL" id="HBNR01049591">
    <property type="protein sequence ID" value="CAE4612756.1"/>
    <property type="molecule type" value="Transcribed_RNA"/>
</dbReference>
<feature type="compositionally biased region" description="Basic residues" evidence="1">
    <location>
        <begin position="143"/>
        <end position="156"/>
    </location>
</feature>
<reference evidence="2" key="1">
    <citation type="submission" date="2021-01" db="EMBL/GenBank/DDBJ databases">
        <authorList>
            <person name="Corre E."/>
            <person name="Pelletier E."/>
            <person name="Niang G."/>
            <person name="Scheremetjew M."/>
            <person name="Finn R."/>
            <person name="Kale V."/>
            <person name="Holt S."/>
            <person name="Cochrane G."/>
            <person name="Meng A."/>
            <person name="Brown T."/>
            <person name="Cohen L."/>
        </authorList>
    </citation>
    <scope>NUCLEOTIDE SEQUENCE</scope>
    <source>
        <strain evidence="2">CCMP3105</strain>
    </source>
</reference>
<protein>
    <submittedName>
        <fullName evidence="2">Uncharacterized protein</fullName>
    </submittedName>
</protein>
<organism evidence="2">
    <name type="scientific">Alexandrium monilatum</name>
    <dbReference type="NCBI Taxonomy" id="311494"/>
    <lineage>
        <taxon>Eukaryota</taxon>
        <taxon>Sar</taxon>
        <taxon>Alveolata</taxon>
        <taxon>Dinophyceae</taxon>
        <taxon>Gonyaulacales</taxon>
        <taxon>Pyrocystaceae</taxon>
        <taxon>Alexandrium</taxon>
    </lineage>
</organism>
<feature type="compositionally biased region" description="Low complexity" evidence="1">
    <location>
        <begin position="121"/>
        <end position="142"/>
    </location>
</feature>
<dbReference type="AlphaFoldDB" id="A0A7S4UY58"/>